<accession>A0ABT2SIK4</accession>
<dbReference type="InterPro" id="IPR042070">
    <property type="entry name" value="PucR_C-HTH_sf"/>
</dbReference>
<dbReference type="Proteomes" id="UP001652338">
    <property type="component" value="Unassembled WGS sequence"/>
</dbReference>
<sequence>MDLCSSIITGSLQGNYIFTIYGKIDDVFHLKRPVLVTERTQPDSHLVYVHTGDKAIPKAMFPHSKVHLHSLLMTTSILTDEEKELYDCAIVFWPNTDMQEVFNTIQHLYDEYEDWIQQLNQLSRNGANLNVLLDCSRNMFVNPLLVHGADFKFIAHSSFMDEDKKYSYLLSEGSKDEILSTFMEDEAYRNTFKIHEATVFPSHATGTRTIYKNIFDNQKLLFRILVAEVIRPFHSSDLHLLEILAQYIQFSLFQAENLGDSSVSTLETVLYKMLDHQLIDDYTFNRTMAVYDWIPDNYYLCIKFMVDKLDVQNYTVKALISELKQLVRSSCIFEFQRDITMYVNLGADASSSDSAIDAIKEFVRDNNLKAGISNSYSGFMHIFQLLYIQAERALDIGLRYTPFKWIHHFQDIADKYILEKCTDELPANMLCAPEVLQMHFYDEKNNSEYYNTLKTYLANNMQPVLTAKKLFIHRTTLLYRMEKMEALFHIDLDDPEKRIFYQLSMLLLEQMGSHEIK</sequence>
<dbReference type="PANTHER" id="PTHR33744">
    <property type="entry name" value="CARBOHYDRATE DIACID REGULATOR"/>
    <property type="match status" value="1"/>
</dbReference>
<evidence type="ECO:0000259" key="1">
    <source>
        <dbReference type="Pfam" id="PF13556"/>
    </source>
</evidence>
<dbReference type="InterPro" id="IPR025736">
    <property type="entry name" value="PucR_C-HTH_dom"/>
</dbReference>
<organism evidence="2 3">
    <name type="scientific">Muricoprocola aceti</name>
    <dbReference type="NCBI Taxonomy" id="2981772"/>
    <lineage>
        <taxon>Bacteria</taxon>
        <taxon>Bacillati</taxon>
        <taxon>Bacillota</taxon>
        <taxon>Clostridia</taxon>
        <taxon>Lachnospirales</taxon>
        <taxon>Lachnospiraceae</taxon>
        <taxon>Muricoprocola</taxon>
    </lineage>
</organism>
<comment type="caution">
    <text evidence="2">The sequence shown here is derived from an EMBL/GenBank/DDBJ whole genome shotgun (WGS) entry which is preliminary data.</text>
</comment>
<reference evidence="2 3" key="1">
    <citation type="journal article" date="2021" name="ISME Commun">
        <title>Automated analysis of genomic sequences facilitates high-throughput and comprehensive description of bacteria.</title>
        <authorList>
            <person name="Hitch T.C.A."/>
        </authorList>
    </citation>
    <scope>NUCLEOTIDE SEQUENCE [LARGE SCALE GENOMIC DNA]</scope>
    <source>
        <strain evidence="2 3">Sanger_29</strain>
    </source>
</reference>
<dbReference type="InterPro" id="IPR051448">
    <property type="entry name" value="CdaR-like_regulators"/>
</dbReference>
<feature type="domain" description="PucR C-terminal helix-turn-helix" evidence="1">
    <location>
        <begin position="451"/>
        <end position="505"/>
    </location>
</feature>
<dbReference type="Gene3D" id="1.10.10.2840">
    <property type="entry name" value="PucR C-terminal helix-turn-helix domain"/>
    <property type="match status" value="1"/>
</dbReference>
<evidence type="ECO:0000313" key="3">
    <source>
        <dbReference type="Proteomes" id="UP001652338"/>
    </source>
</evidence>
<gene>
    <name evidence="2" type="ORF">OCV47_02945</name>
</gene>
<name>A0ABT2SIK4_9FIRM</name>
<keyword evidence="3" id="KW-1185">Reference proteome</keyword>
<dbReference type="Pfam" id="PF13556">
    <property type="entry name" value="HTH_30"/>
    <property type="match status" value="1"/>
</dbReference>
<protein>
    <submittedName>
        <fullName evidence="2">Helix-turn-helix domain-containing protein</fullName>
    </submittedName>
</protein>
<proteinExistence type="predicted"/>
<dbReference type="EMBL" id="JAOQKE010000002">
    <property type="protein sequence ID" value="MCU6724324.1"/>
    <property type="molecule type" value="Genomic_DNA"/>
</dbReference>
<dbReference type="RefSeq" id="WP_262653616.1">
    <property type="nucleotide sequence ID" value="NZ_JAOQKE010000002.1"/>
</dbReference>
<evidence type="ECO:0000313" key="2">
    <source>
        <dbReference type="EMBL" id="MCU6724324.1"/>
    </source>
</evidence>